<comment type="function">
    <text evidence="9">Catalyzes the hydroxylation of 2-nonaprenyl-3-methyl-6-methoxy-1,4-benzoquinol during ubiquinone biosynthesis.</text>
</comment>
<feature type="binding site" evidence="9">
    <location>
        <position position="179"/>
    </location>
    <ligand>
        <name>Fe cation</name>
        <dbReference type="ChEBI" id="CHEBI:24875"/>
        <label>2</label>
    </ligand>
</feature>
<feature type="binding site" evidence="9">
    <location>
        <position position="176"/>
    </location>
    <ligand>
        <name>Fe cation</name>
        <dbReference type="ChEBI" id="CHEBI:24875"/>
        <label>2</label>
    </ligand>
</feature>
<dbReference type="GO" id="GO:0008682">
    <property type="term" value="F:3-demethoxyubiquinol 3-hydroxylase activity"/>
    <property type="evidence" value="ECO:0007669"/>
    <property type="project" value="UniProtKB-EC"/>
</dbReference>
<feature type="binding site" evidence="9">
    <location>
        <position position="95"/>
    </location>
    <ligand>
        <name>Fe cation</name>
        <dbReference type="ChEBI" id="CHEBI:24875"/>
        <label>1</label>
    </ligand>
</feature>
<evidence type="ECO:0000256" key="8">
    <source>
        <dbReference type="ARBA" id="ARBA00023136"/>
    </source>
</evidence>
<dbReference type="AlphaFoldDB" id="C5BP99"/>
<dbReference type="InterPro" id="IPR047809">
    <property type="entry name" value="COQ7_proteobact"/>
</dbReference>
<dbReference type="InterPro" id="IPR009078">
    <property type="entry name" value="Ferritin-like_SF"/>
</dbReference>
<proteinExistence type="inferred from homology"/>
<dbReference type="KEGG" id="ttu:TERTU_3123"/>
<evidence type="ECO:0000256" key="4">
    <source>
        <dbReference type="ARBA" id="ARBA00022723"/>
    </source>
</evidence>
<evidence type="ECO:0000256" key="7">
    <source>
        <dbReference type="ARBA" id="ARBA00023033"/>
    </source>
</evidence>
<keyword evidence="12" id="KW-1185">Reference proteome</keyword>
<dbReference type="GO" id="GO:0005886">
    <property type="term" value="C:plasma membrane"/>
    <property type="evidence" value="ECO:0007669"/>
    <property type="project" value="UniProtKB-SubCell"/>
</dbReference>
<dbReference type="Gene3D" id="1.20.1260.10">
    <property type="match status" value="1"/>
</dbReference>
<keyword evidence="7 9" id="KW-0503">Monooxygenase</keyword>
<dbReference type="EMBL" id="CP001614">
    <property type="protein sequence ID" value="ACR13982.1"/>
    <property type="molecule type" value="Genomic_DNA"/>
</dbReference>
<dbReference type="PANTHER" id="PTHR11237:SF4">
    <property type="entry name" value="5-DEMETHOXYUBIQUINONE HYDROXYLASE, MITOCHONDRIAL"/>
    <property type="match status" value="1"/>
</dbReference>
<dbReference type="HAMAP" id="MF_01658">
    <property type="entry name" value="COQ7"/>
    <property type="match status" value="1"/>
</dbReference>
<evidence type="ECO:0000256" key="6">
    <source>
        <dbReference type="ARBA" id="ARBA00023004"/>
    </source>
</evidence>
<evidence type="ECO:0000256" key="9">
    <source>
        <dbReference type="HAMAP-Rule" id="MF_01658"/>
    </source>
</evidence>
<keyword evidence="6 9" id="KW-0408">Iron</keyword>
<dbReference type="GO" id="GO:0006744">
    <property type="term" value="P:ubiquinone biosynthetic process"/>
    <property type="evidence" value="ECO:0007669"/>
    <property type="project" value="UniProtKB-UniRule"/>
</dbReference>
<evidence type="ECO:0000256" key="5">
    <source>
        <dbReference type="ARBA" id="ARBA00023002"/>
    </source>
</evidence>
<keyword evidence="8 9" id="KW-0472">Membrane</keyword>
<dbReference type="CDD" id="cd01042">
    <property type="entry name" value="DMQH"/>
    <property type="match status" value="1"/>
</dbReference>
<feature type="region of interest" description="Disordered" evidence="10">
    <location>
        <begin position="24"/>
        <end position="44"/>
    </location>
</feature>
<dbReference type="PANTHER" id="PTHR11237">
    <property type="entry name" value="COENZYME Q10 BIOSYNTHESIS PROTEIN 7"/>
    <property type="match status" value="1"/>
</dbReference>
<keyword evidence="2 9" id="KW-1003">Cell membrane</keyword>
<evidence type="ECO:0000256" key="10">
    <source>
        <dbReference type="SAM" id="MobiDB-lite"/>
    </source>
</evidence>
<keyword evidence="11" id="KW-0830">Ubiquinone</keyword>
<name>C5BP99_TERTT</name>
<organism evidence="11 12">
    <name type="scientific">Teredinibacter turnerae (strain ATCC 39867 / T7901)</name>
    <dbReference type="NCBI Taxonomy" id="377629"/>
    <lineage>
        <taxon>Bacteria</taxon>
        <taxon>Pseudomonadati</taxon>
        <taxon>Pseudomonadota</taxon>
        <taxon>Gammaproteobacteria</taxon>
        <taxon>Cellvibrionales</taxon>
        <taxon>Cellvibrionaceae</taxon>
        <taxon>Teredinibacter</taxon>
    </lineage>
</organism>
<feature type="binding site" evidence="9">
    <location>
        <position position="92"/>
    </location>
    <ligand>
        <name>Fe cation</name>
        <dbReference type="ChEBI" id="CHEBI:24875"/>
        <label>2</label>
    </ligand>
</feature>
<dbReference type="GO" id="GO:0046872">
    <property type="term" value="F:metal ion binding"/>
    <property type="evidence" value="ECO:0007669"/>
    <property type="project" value="UniProtKB-KW"/>
</dbReference>
<comment type="pathway">
    <text evidence="1 9">Cofactor biosynthesis; ubiquinone biosynthesis.</text>
</comment>
<evidence type="ECO:0000256" key="3">
    <source>
        <dbReference type="ARBA" id="ARBA00022688"/>
    </source>
</evidence>
<dbReference type="RefSeq" id="WP_015820097.1">
    <property type="nucleotide sequence ID" value="NC_012997.1"/>
</dbReference>
<gene>
    <name evidence="9" type="primary">coq7</name>
    <name evidence="11" type="ordered locus">TERTU_3123</name>
</gene>
<dbReference type="UniPathway" id="UPA00232"/>
<dbReference type="NCBIfam" id="NF033656">
    <property type="entry name" value="DMQ_monoox_COQ7"/>
    <property type="match status" value="1"/>
</dbReference>
<dbReference type="Proteomes" id="UP000009080">
    <property type="component" value="Chromosome"/>
</dbReference>
<dbReference type="HOGENOM" id="CLU_088601_0_0_6"/>
<dbReference type="SUPFAM" id="SSF47240">
    <property type="entry name" value="Ferritin-like"/>
    <property type="match status" value="1"/>
</dbReference>
<dbReference type="eggNOG" id="COG2941">
    <property type="taxonomic scope" value="Bacteria"/>
</dbReference>
<feature type="binding site" evidence="9">
    <location>
        <position position="92"/>
    </location>
    <ligand>
        <name>Fe cation</name>
        <dbReference type="ChEBI" id="CHEBI:24875"/>
        <label>1</label>
    </ligand>
</feature>
<dbReference type="Pfam" id="PF03232">
    <property type="entry name" value="COQ7"/>
    <property type="match status" value="1"/>
</dbReference>
<sequence>MSRQYSLIDNLIAGADRALRTLTPGTQPVNREAPEPAVAEDSLSDKERKHAAGLMRVNHSGEVCAQALYQGQALTAKLPAVRAEMEVAADEEIDHLSWCETRIRDLGSRPSLLNPLWYGLSFGIGAAAGKISDKISLGFVAATEQQVCKHLESHLKKLPEGDTPSRAIVAQMLEDEAKHAHTALDAGGSRFPGPIKAVMTGVSKLMTETSYRI</sequence>
<comment type="catalytic activity">
    <reaction evidence="9">
        <text>a 5-methoxy-2-methyl-3-(all-trans-polyprenyl)benzene-1,4-diol + AH2 + O2 = a 3-demethylubiquinol + A + H2O</text>
        <dbReference type="Rhea" id="RHEA:50908"/>
        <dbReference type="Rhea" id="RHEA-COMP:10859"/>
        <dbReference type="Rhea" id="RHEA-COMP:10914"/>
        <dbReference type="ChEBI" id="CHEBI:13193"/>
        <dbReference type="ChEBI" id="CHEBI:15377"/>
        <dbReference type="ChEBI" id="CHEBI:15379"/>
        <dbReference type="ChEBI" id="CHEBI:17499"/>
        <dbReference type="ChEBI" id="CHEBI:84167"/>
        <dbReference type="ChEBI" id="CHEBI:84422"/>
        <dbReference type="EC" id="1.14.99.60"/>
    </reaction>
</comment>
<feature type="binding site" evidence="9">
    <location>
        <position position="176"/>
    </location>
    <ligand>
        <name>Fe cation</name>
        <dbReference type="ChEBI" id="CHEBI:24875"/>
        <label>1</label>
    </ligand>
</feature>
<feature type="binding site" evidence="9">
    <location>
        <position position="144"/>
    </location>
    <ligand>
        <name>Fe cation</name>
        <dbReference type="ChEBI" id="CHEBI:24875"/>
        <label>2</label>
    </ligand>
</feature>
<keyword evidence="3 9" id="KW-0831">Ubiquinone biosynthesis</keyword>
<dbReference type="EC" id="1.14.99.60" evidence="9"/>
<dbReference type="OrthoDB" id="5192789at2"/>
<feature type="binding site" evidence="9">
    <location>
        <position position="62"/>
    </location>
    <ligand>
        <name>Fe cation</name>
        <dbReference type="ChEBI" id="CHEBI:24875"/>
        <label>1</label>
    </ligand>
</feature>
<comment type="cofactor">
    <cofactor evidence="9">
        <name>Fe cation</name>
        <dbReference type="ChEBI" id="CHEBI:24875"/>
    </cofactor>
    <text evidence="9">Binds 2 iron ions per subunit.</text>
</comment>
<reference evidence="11 12" key="1">
    <citation type="journal article" date="2009" name="PLoS ONE">
        <title>The complete genome of Teredinibacter turnerae T7901: an intracellular endosymbiont of marine wood-boring bivalves (shipworms).</title>
        <authorList>
            <person name="Yang J.C."/>
            <person name="Madupu R."/>
            <person name="Durkin A.S."/>
            <person name="Ekborg N.A."/>
            <person name="Pedamallu C.S."/>
            <person name="Hostetler J.B."/>
            <person name="Radune D."/>
            <person name="Toms B.S."/>
            <person name="Henrissat B."/>
            <person name="Coutinho P.M."/>
            <person name="Schwarz S."/>
            <person name="Field L."/>
            <person name="Trindade-Silva A.E."/>
            <person name="Soares C.A.G."/>
            <person name="Elshahawi S."/>
            <person name="Hanora A."/>
            <person name="Schmidt E.W."/>
            <person name="Haygood M.G."/>
            <person name="Posfai J."/>
            <person name="Benner J."/>
            <person name="Madinger C."/>
            <person name="Nove J."/>
            <person name="Anton B."/>
            <person name="Chaudhary K."/>
            <person name="Foster J."/>
            <person name="Holman A."/>
            <person name="Kumar S."/>
            <person name="Lessard P.A."/>
            <person name="Luyten Y.A."/>
            <person name="Slatko B."/>
            <person name="Wood N."/>
            <person name="Wu B."/>
            <person name="Teplitski M."/>
            <person name="Mougous J.D."/>
            <person name="Ward N."/>
            <person name="Eisen J.A."/>
            <person name="Badger J.H."/>
            <person name="Distel D.L."/>
        </authorList>
    </citation>
    <scope>NUCLEOTIDE SEQUENCE [LARGE SCALE GENOMIC DNA]</scope>
    <source>
        <strain evidence="12">ATCC 39867 / T7901</strain>
    </source>
</reference>
<evidence type="ECO:0000313" key="12">
    <source>
        <dbReference type="Proteomes" id="UP000009080"/>
    </source>
</evidence>
<evidence type="ECO:0000256" key="1">
    <source>
        <dbReference type="ARBA" id="ARBA00004749"/>
    </source>
</evidence>
<evidence type="ECO:0000313" key="11">
    <source>
        <dbReference type="EMBL" id="ACR13982.1"/>
    </source>
</evidence>
<protein>
    <recommendedName>
        <fullName evidence="9">3-demethoxyubiquinol 3-hydroxylase</fullName>
        <shortName evidence="9">DMQ hydroxylase</shortName>
        <ecNumber evidence="9">1.14.99.60</ecNumber>
    </recommendedName>
    <alternativeName>
        <fullName evidence="9">2-nonaprenyl-3-methyl-6-methoxy-1,4-benzoquinol hydroxylase</fullName>
    </alternativeName>
</protein>
<accession>C5BP99</accession>
<dbReference type="STRING" id="377629.TERTU_3123"/>
<comment type="similarity">
    <text evidence="9">Belongs to the COQ7 family.</text>
</comment>
<dbReference type="InterPro" id="IPR012347">
    <property type="entry name" value="Ferritin-like"/>
</dbReference>
<keyword evidence="5 9" id="KW-0560">Oxidoreductase</keyword>
<dbReference type="InterPro" id="IPR011566">
    <property type="entry name" value="Ubq_synth_Coq7"/>
</dbReference>
<comment type="subcellular location">
    <subcellularLocation>
        <location evidence="9">Cell membrane</location>
        <topology evidence="9">Peripheral membrane protein</topology>
    </subcellularLocation>
</comment>
<keyword evidence="4 9" id="KW-0479">Metal-binding</keyword>
<evidence type="ECO:0000256" key="2">
    <source>
        <dbReference type="ARBA" id="ARBA00022475"/>
    </source>
</evidence>